<evidence type="ECO:0000256" key="3">
    <source>
        <dbReference type="ARBA" id="ARBA00023125"/>
    </source>
</evidence>
<evidence type="ECO:0000259" key="8">
    <source>
        <dbReference type="PROSITE" id="PS50995"/>
    </source>
</evidence>
<dbReference type="SMART" id="SM00347">
    <property type="entry name" value="HTH_MARR"/>
    <property type="match status" value="1"/>
</dbReference>
<evidence type="ECO:0000256" key="4">
    <source>
        <dbReference type="ARBA" id="ARBA00023163"/>
    </source>
</evidence>
<reference evidence="12" key="2">
    <citation type="journal article" date="2019" name="Int. J. Syst. Evol. Microbiol.">
        <title>The Global Catalogue of Microorganisms (GCM) 10K type strain sequencing project: providing services to taxonomists for standard genome sequencing and annotation.</title>
        <authorList>
            <consortium name="The Broad Institute Genomics Platform"/>
            <consortium name="The Broad Institute Genome Sequencing Center for Infectious Disease"/>
            <person name="Wu L."/>
            <person name="Ma J."/>
        </authorList>
    </citation>
    <scope>NUCLEOTIDE SEQUENCE [LARGE SCALE GENOMIC DNA]</scope>
    <source>
        <strain evidence="12">NBRC 111146</strain>
    </source>
</reference>
<keyword evidence="4" id="KW-0804">Transcription</keyword>
<comment type="similarity">
    <text evidence="5">Belongs to the SarZ family.</text>
</comment>
<dbReference type="AlphaFoldDB" id="A0A557P4T9"/>
<organism evidence="10 11">
    <name type="scientific">Vibrio algivorus</name>
    <dbReference type="NCBI Taxonomy" id="1667024"/>
    <lineage>
        <taxon>Bacteria</taxon>
        <taxon>Pseudomonadati</taxon>
        <taxon>Pseudomonadota</taxon>
        <taxon>Gammaproteobacteria</taxon>
        <taxon>Vibrionales</taxon>
        <taxon>Vibrionaceae</taxon>
        <taxon>Vibrio</taxon>
    </lineage>
</organism>
<dbReference type="InterPro" id="IPR055166">
    <property type="entry name" value="Transc_reg_Sar_Rot_HTH"/>
</dbReference>
<evidence type="ECO:0000256" key="1">
    <source>
        <dbReference type="ARBA" id="ARBA00004496"/>
    </source>
</evidence>
<evidence type="ECO:0000313" key="11">
    <source>
        <dbReference type="Proteomes" id="UP000319828"/>
    </source>
</evidence>
<evidence type="ECO:0000256" key="2">
    <source>
        <dbReference type="ARBA" id="ARBA00023015"/>
    </source>
</evidence>
<gene>
    <name evidence="10" type="ORF">FOF44_11135</name>
    <name evidence="9" type="ORF">GCM10007931_05090</name>
</gene>
<accession>A0A557P4T9</accession>
<name>A0A557P4T9_9VIBR</name>
<keyword evidence="2" id="KW-0805">Transcription regulation</keyword>
<dbReference type="InterPro" id="IPR036388">
    <property type="entry name" value="WH-like_DNA-bd_sf"/>
</dbReference>
<dbReference type="PROSITE" id="PS50995">
    <property type="entry name" value="HTH_MARR_2"/>
    <property type="match status" value="1"/>
</dbReference>
<dbReference type="GO" id="GO:0003700">
    <property type="term" value="F:DNA-binding transcription factor activity"/>
    <property type="evidence" value="ECO:0007669"/>
    <property type="project" value="InterPro"/>
</dbReference>
<dbReference type="InterPro" id="IPR036390">
    <property type="entry name" value="WH_DNA-bd_sf"/>
</dbReference>
<dbReference type="InterPro" id="IPR000835">
    <property type="entry name" value="HTH_MarR-typ"/>
</dbReference>
<evidence type="ECO:0000256" key="6">
    <source>
        <dbReference type="ARBA" id="ARBA00047188"/>
    </source>
</evidence>
<dbReference type="SUPFAM" id="SSF46785">
    <property type="entry name" value="Winged helix' DNA-binding domain"/>
    <property type="match status" value="1"/>
</dbReference>
<dbReference type="Pfam" id="PF22381">
    <property type="entry name" value="Staph_reg_Sar_Rot"/>
    <property type="match status" value="1"/>
</dbReference>
<comment type="caution">
    <text evidence="10">The sequence shown here is derived from an EMBL/GenBank/DDBJ whole genome shotgun (WGS) entry which is preliminary data.</text>
</comment>
<dbReference type="PANTHER" id="PTHR42756:SF1">
    <property type="entry name" value="TRANSCRIPTIONAL REPRESSOR OF EMRAB OPERON"/>
    <property type="match status" value="1"/>
</dbReference>
<evidence type="ECO:0000313" key="10">
    <source>
        <dbReference type="EMBL" id="TVO35637.1"/>
    </source>
</evidence>
<sequence>MKHPQLKLDNQICHRLYMASNGLTRTYRDSLTELNLTYPQYVVMMALWEKDGISITDLLEKTAIDGSAMTQILKKMEDKQLLSIVKDQHDKRKRVVKLSDEGESLQSKAAKIPERIRCQFPSLNDKEADQLISLLDRVIKDLN</sequence>
<evidence type="ECO:0000256" key="7">
    <source>
        <dbReference type="ARBA" id="ARBA00047207"/>
    </source>
</evidence>
<dbReference type="EMBL" id="BSPV01000003">
    <property type="protein sequence ID" value="GLT13535.1"/>
    <property type="molecule type" value="Genomic_DNA"/>
</dbReference>
<dbReference type="Proteomes" id="UP001157156">
    <property type="component" value="Unassembled WGS sequence"/>
</dbReference>
<dbReference type="RefSeq" id="WP_089123942.1">
    <property type="nucleotide sequence ID" value="NZ_BSPV01000003.1"/>
</dbReference>
<dbReference type="EMBL" id="VMKJ01000023">
    <property type="protein sequence ID" value="TVO35637.1"/>
    <property type="molecule type" value="Genomic_DNA"/>
</dbReference>
<evidence type="ECO:0000256" key="5">
    <source>
        <dbReference type="ARBA" id="ARBA00046337"/>
    </source>
</evidence>
<dbReference type="PANTHER" id="PTHR42756">
    <property type="entry name" value="TRANSCRIPTIONAL REGULATOR, MARR"/>
    <property type="match status" value="1"/>
</dbReference>
<reference evidence="9" key="1">
    <citation type="journal article" date="2014" name="Int. J. Syst. Evol. Microbiol.">
        <title>Complete genome of a new Firmicutes species belonging to the dominant human colonic microbiota ('Ruminococcus bicirculans') reveals two chromosomes and a selective capacity to utilize plant glucans.</title>
        <authorList>
            <consortium name="NISC Comparative Sequencing Program"/>
            <person name="Wegmann U."/>
            <person name="Louis P."/>
            <person name="Goesmann A."/>
            <person name="Henrissat B."/>
            <person name="Duncan S.H."/>
            <person name="Flint H.J."/>
        </authorList>
    </citation>
    <scope>NUCLEOTIDE SEQUENCE</scope>
    <source>
        <strain evidence="9">NBRC 111146</strain>
    </source>
</reference>
<comment type="subcellular location">
    <subcellularLocation>
        <location evidence="1">Cytoplasm</location>
    </subcellularLocation>
</comment>
<protein>
    <recommendedName>
        <fullName evidence="6">HTH-type transcriptional regulator SarZ</fullName>
    </recommendedName>
    <alternativeName>
        <fullName evidence="7">Staphylococcal accessory regulator Z</fullName>
    </alternativeName>
</protein>
<proteinExistence type="inferred from homology"/>
<dbReference type="GO" id="GO:0003677">
    <property type="term" value="F:DNA binding"/>
    <property type="evidence" value="ECO:0007669"/>
    <property type="project" value="UniProtKB-KW"/>
</dbReference>
<reference evidence="10 11" key="3">
    <citation type="submission" date="2019-07" db="EMBL/GenBank/DDBJ databases">
        <title>The draft genome sequence of Vibrio algivorus M1486.</title>
        <authorList>
            <person name="Meng X."/>
        </authorList>
    </citation>
    <scope>NUCLEOTIDE SEQUENCE [LARGE SCALE GENOMIC DNA]</scope>
    <source>
        <strain evidence="10 11">M1486</strain>
    </source>
</reference>
<keyword evidence="12" id="KW-1185">Reference proteome</keyword>
<evidence type="ECO:0000313" key="12">
    <source>
        <dbReference type="Proteomes" id="UP001157156"/>
    </source>
</evidence>
<dbReference type="Gene3D" id="1.10.10.10">
    <property type="entry name" value="Winged helix-like DNA-binding domain superfamily/Winged helix DNA-binding domain"/>
    <property type="match status" value="1"/>
</dbReference>
<dbReference type="Proteomes" id="UP000319828">
    <property type="component" value="Unassembled WGS sequence"/>
</dbReference>
<reference evidence="9" key="4">
    <citation type="submission" date="2023-01" db="EMBL/GenBank/DDBJ databases">
        <title>Draft genome sequence of Vibrio algivorus strain NBRC 111146.</title>
        <authorList>
            <person name="Sun Q."/>
            <person name="Mori K."/>
        </authorList>
    </citation>
    <scope>NUCLEOTIDE SEQUENCE</scope>
    <source>
        <strain evidence="9">NBRC 111146</strain>
    </source>
</reference>
<dbReference type="OrthoDB" id="9806864at2"/>
<keyword evidence="3" id="KW-0238">DNA-binding</keyword>
<feature type="domain" description="HTH marR-type" evidence="8">
    <location>
        <begin position="9"/>
        <end position="140"/>
    </location>
</feature>
<evidence type="ECO:0000313" key="9">
    <source>
        <dbReference type="EMBL" id="GLT13535.1"/>
    </source>
</evidence>